<feature type="binding site" evidence="4">
    <location>
        <position position="294"/>
    </location>
    <ligand>
        <name>Zn(2+)</name>
        <dbReference type="ChEBI" id="CHEBI:29105"/>
        <label>2</label>
    </ligand>
</feature>
<evidence type="ECO:0000256" key="5">
    <source>
        <dbReference type="RuleBase" id="RU363067"/>
    </source>
</evidence>
<feature type="binding site" evidence="4">
    <location>
        <position position="293"/>
    </location>
    <ligand>
        <name>Zn(2+)</name>
        <dbReference type="ChEBI" id="CHEBI:29105"/>
        <label>1</label>
    </ligand>
</feature>
<dbReference type="SMART" id="SM00471">
    <property type="entry name" value="HDc"/>
    <property type="match status" value="1"/>
</dbReference>
<evidence type="ECO:0000313" key="8">
    <source>
        <dbReference type="Proteomes" id="UP000301737"/>
    </source>
</evidence>
<keyword evidence="2 5" id="KW-0378">Hydrolase</keyword>
<accession>A0A4C2E0X2</accession>
<dbReference type="Pfam" id="PF00233">
    <property type="entry name" value="PDEase_I"/>
    <property type="match status" value="1"/>
</dbReference>
<organism evidence="7 8">
    <name type="scientific">Zygosaccharomyces mellis</name>
    <dbReference type="NCBI Taxonomy" id="42258"/>
    <lineage>
        <taxon>Eukaryota</taxon>
        <taxon>Fungi</taxon>
        <taxon>Dikarya</taxon>
        <taxon>Ascomycota</taxon>
        <taxon>Saccharomycotina</taxon>
        <taxon>Saccharomycetes</taxon>
        <taxon>Saccharomycetales</taxon>
        <taxon>Saccharomycetaceae</taxon>
        <taxon>Zygosaccharomyces</taxon>
    </lineage>
</organism>
<evidence type="ECO:0000313" key="7">
    <source>
        <dbReference type="EMBL" id="GCE97561.1"/>
    </source>
</evidence>
<keyword evidence="8" id="KW-1185">Reference proteome</keyword>
<dbReference type="PRINTS" id="PR00387">
    <property type="entry name" value="PDIESTERASE1"/>
</dbReference>
<comment type="similarity">
    <text evidence="5">Belongs to the cyclic nucleotide phosphodiesterase family.</text>
</comment>
<dbReference type="SUPFAM" id="SSF109604">
    <property type="entry name" value="HD-domain/PDEase-like"/>
    <property type="match status" value="1"/>
</dbReference>
<sequence length="524" mass="59609">MSSLFLVGGVTLDPFQDVIDTRFPNLFDRVVVLDDIEQLLLHLYRERVGVKYTTSVSGPDTTNNTTNTIKPSSFETGVALIVHRPTGPYKDLNPILQRFFPCFNAIALTESQVRDDSIVMSMLTNLQRFVHICRNRIARMSYWMYEEEPFGSLYMMIRHLRFAQQLNQQATTIPRAIRSIDFASLLGVTPEMESRLWNSLDTWSFQAHSLQTKELVYCGFLLLRHCAVSGKLSVQNNKLLLLLFTLESSYHQANRFHNFRHAVDVMQAAWQLAKRLLTDPLQILLVTLAALGHDVGHPGANNQLLCKYNSPVALHYNQRSVLENLHTDIFTSLLSDYWPQLISRTSQGRQHMELISEAIMATDMAFHGDYVRQLQESEQTVDDPRSLSSLILKAADISNVTRPLIISAQWAALITFEFDDCALIDRYQASGGKHDSGVGGDRRNSLDKSKNSLELEHGIGFSDEFQCTSPEQLTDSFPTIPAGQIFFIDTFAEQFFAEFCKAFPKVSFLVENVRSNREFWVSRS</sequence>
<dbReference type="InterPro" id="IPR023174">
    <property type="entry name" value="PDEase_CS"/>
</dbReference>
<dbReference type="Proteomes" id="UP000301737">
    <property type="component" value="Unassembled WGS sequence"/>
</dbReference>
<dbReference type="InterPro" id="IPR002073">
    <property type="entry name" value="PDEase_catalytic_dom"/>
</dbReference>
<dbReference type="AlphaFoldDB" id="A0A4C2E0X2"/>
<protein>
    <recommendedName>
        <fullName evidence="5">Phosphodiesterase</fullName>
        <ecNumber evidence="5">3.1.4.-</ecNumber>
    </recommendedName>
</protein>
<proteinExistence type="inferred from homology"/>
<dbReference type="EMBL" id="BIMX01000002">
    <property type="protein sequence ID" value="GCE97561.1"/>
    <property type="molecule type" value="Genomic_DNA"/>
</dbReference>
<comment type="caution">
    <text evidence="7">The sequence shown here is derived from an EMBL/GenBank/DDBJ whole genome shotgun (WGS) entry which is preliminary data.</text>
</comment>
<evidence type="ECO:0000256" key="2">
    <source>
        <dbReference type="ARBA" id="ARBA00022801"/>
    </source>
</evidence>
<name>A0A4C2E0X2_9SACH</name>
<evidence type="ECO:0000259" key="6">
    <source>
        <dbReference type="PROSITE" id="PS51845"/>
    </source>
</evidence>
<gene>
    <name evidence="7" type="primary">PDE2</name>
    <name evidence="7" type="ORF">ZYGM_003704</name>
</gene>
<dbReference type="EC" id="3.1.4.-" evidence="5"/>
<dbReference type="PROSITE" id="PS51845">
    <property type="entry name" value="PDEASE_I_2"/>
    <property type="match status" value="1"/>
</dbReference>
<dbReference type="CDD" id="cd00077">
    <property type="entry name" value="HDc"/>
    <property type="match status" value="1"/>
</dbReference>
<dbReference type="GO" id="GO:0004114">
    <property type="term" value="F:3',5'-cyclic-nucleotide phosphodiesterase activity"/>
    <property type="evidence" value="ECO:0007669"/>
    <property type="project" value="InterPro"/>
</dbReference>
<feature type="binding site" evidence="4">
    <location>
        <position position="294"/>
    </location>
    <ligand>
        <name>Zn(2+)</name>
        <dbReference type="ChEBI" id="CHEBI:29105"/>
        <label>1</label>
    </ligand>
</feature>
<reference evidence="7 8" key="1">
    <citation type="submission" date="2019-01" db="EMBL/GenBank/DDBJ databases">
        <title>Draft Genome Sequencing of Zygosaccharomyces mellis Ca-7.</title>
        <authorList>
            <person name="Shiwa Y."/>
            <person name="Kanesaki Y."/>
            <person name="Ishige T."/>
            <person name="Mura K."/>
            <person name="Hori T."/>
            <person name="Tamura T."/>
        </authorList>
    </citation>
    <scope>NUCLEOTIDE SEQUENCE [LARGE SCALE GENOMIC DNA]</scope>
    <source>
        <strain evidence="7 8">Ca-7</strain>
    </source>
</reference>
<dbReference type="GO" id="GO:0046872">
    <property type="term" value="F:metal ion binding"/>
    <property type="evidence" value="ECO:0007669"/>
    <property type="project" value="UniProtKB-KW"/>
</dbReference>
<keyword evidence="1 4" id="KW-0479">Metal-binding</keyword>
<evidence type="ECO:0000256" key="3">
    <source>
        <dbReference type="PIRSR" id="PIRSR623088-1"/>
    </source>
</evidence>
<dbReference type="GO" id="GO:0007165">
    <property type="term" value="P:signal transduction"/>
    <property type="evidence" value="ECO:0007669"/>
    <property type="project" value="InterPro"/>
</dbReference>
<feature type="binding site" evidence="4">
    <location>
        <position position="261"/>
    </location>
    <ligand>
        <name>Zn(2+)</name>
        <dbReference type="ChEBI" id="CHEBI:29105"/>
        <label>1</label>
    </ligand>
</feature>
<dbReference type="InterPro" id="IPR003607">
    <property type="entry name" value="HD/PDEase_dom"/>
</dbReference>
<evidence type="ECO:0000256" key="1">
    <source>
        <dbReference type="ARBA" id="ARBA00022723"/>
    </source>
</evidence>
<dbReference type="Gene3D" id="1.10.1300.10">
    <property type="entry name" value="3'5'-cyclic nucleotide phosphodiesterase, catalytic domain"/>
    <property type="match status" value="1"/>
</dbReference>
<dbReference type="PANTHER" id="PTHR11347">
    <property type="entry name" value="CYCLIC NUCLEOTIDE PHOSPHODIESTERASE"/>
    <property type="match status" value="1"/>
</dbReference>
<comment type="cofactor">
    <cofactor evidence="5">
        <name>a divalent metal cation</name>
        <dbReference type="ChEBI" id="CHEBI:60240"/>
    </cofactor>
    <text evidence="5">Binds 2 divalent metal cations per subunit. Site 1 may preferentially bind zinc ions, while site 2 has a preference for magnesium and/or manganese ions.</text>
</comment>
<feature type="domain" description="PDEase" evidence="6">
    <location>
        <begin position="178"/>
        <end position="524"/>
    </location>
</feature>
<dbReference type="InterPro" id="IPR023088">
    <property type="entry name" value="PDEase"/>
</dbReference>
<feature type="binding site" evidence="4">
    <location>
        <position position="396"/>
    </location>
    <ligand>
        <name>Zn(2+)</name>
        <dbReference type="ChEBI" id="CHEBI:29105"/>
        <label>1</label>
    </ligand>
</feature>
<evidence type="ECO:0000256" key="4">
    <source>
        <dbReference type="PIRSR" id="PIRSR623088-3"/>
    </source>
</evidence>
<dbReference type="PROSITE" id="PS00126">
    <property type="entry name" value="PDEASE_I_1"/>
    <property type="match status" value="1"/>
</dbReference>
<feature type="active site" description="Proton donor" evidence="3">
    <location>
        <position position="257"/>
    </location>
</feature>
<dbReference type="OrthoDB" id="546632at2759"/>
<dbReference type="InterPro" id="IPR036971">
    <property type="entry name" value="PDEase_catalytic_dom_sf"/>
</dbReference>